<reference evidence="5 6" key="1">
    <citation type="journal article" date="2019" name="Int. J. Syst. Evol. Microbiol.">
        <title>The Global Catalogue of Microorganisms (GCM) 10K type strain sequencing project: providing services to taxonomists for standard genome sequencing and annotation.</title>
        <authorList>
            <consortium name="The Broad Institute Genomics Platform"/>
            <consortium name="The Broad Institute Genome Sequencing Center for Infectious Disease"/>
            <person name="Wu L."/>
            <person name="Ma J."/>
        </authorList>
    </citation>
    <scope>NUCLEOTIDE SEQUENCE [LARGE SCALE GENOMIC DNA]</scope>
    <source>
        <strain evidence="5 6">JCM 13249</strain>
    </source>
</reference>
<proteinExistence type="predicted"/>
<dbReference type="InterPro" id="IPR011206">
    <property type="entry name" value="Citrate_lyase_beta/mcl1/mcl2"/>
</dbReference>
<evidence type="ECO:0000256" key="2">
    <source>
        <dbReference type="ARBA" id="ARBA00022723"/>
    </source>
</evidence>
<evidence type="ECO:0000256" key="1">
    <source>
        <dbReference type="ARBA" id="ARBA00001946"/>
    </source>
</evidence>
<protein>
    <submittedName>
        <fullName evidence="5">CoA ester lyase</fullName>
    </submittedName>
</protein>
<keyword evidence="5" id="KW-0456">Lyase</keyword>
<dbReference type="InterPro" id="IPR005000">
    <property type="entry name" value="Aldolase/citrate-lyase_domain"/>
</dbReference>
<keyword evidence="3" id="KW-0460">Magnesium</keyword>
<evidence type="ECO:0000256" key="3">
    <source>
        <dbReference type="ARBA" id="ARBA00022842"/>
    </source>
</evidence>
<dbReference type="PANTHER" id="PTHR32308">
    <property type="entry name" value="LYASE BETA SUBUNIT, PUTATIVE (AFU_ORTHOLOGUE AFUA_4G13030)-RELATED"/>
    <property type="match status" value="1"/>
</dbReference>
<dbReference type="EMBL" id="BAAALS010000024">
    <property type="protein sequence ID" value="GAA1767706.1"/>
    <property type="molecule type" value="Genomic_DNA"/>
</dbReference>
<keyword evidence="6" id="KW-1185">Reference proteome</keyword>
<evidence type="ECO:0000259" key="4">
    <source>
        <dbReference type="Pfam" id="PF03328"/>
    </source>
</evidence>
<dbReference type="Pfam" id="PF03328">
    <property type="entry name" value="HpcH_HpaI"/>
    <property type="match status" value="1"/>
</dbReference>
<dbReference type="Gene3D" id="3.20.20.60">
    <property type="entry name" value="Phosphoenolpyruvate-binding domains"/>
    <property type="match status" value="1"/>
</dbReference>
<evidence type="ECO:0000313" key="5">
    <source>
        <dbReference type="EMBL" id="GAA1767706.1"/>
    </source>
</evidence>
<dbReference type="Proteomes" id="UP001500655">
    <property type="component" value="Unassembled WGS sequence"/>
</dbReference>
<accession>A0ABN2KXQ2</accession>
<sequence>MTPSSYLFVPGDAPDKIAKAGRTGAGALILDLEDAVAPSQKAVARENVARAVGDGADRPQTWVRVNQEPLLAEDIAAVAGPGIAGIVLPKAEPELLAAADSLLAEAERRLGLADRSLAVIALVETARGVLSAATLASHPRVVRLGIGEADLIGELGLRPGPERTEMAPIRLDLVLASSAAGLAAPIGPVETALADLELLRTTTTALLALGFRARTALHPRQLPVINEVFTPSAAEVAQARRIVAALDAAEALGSGVAVDENQQFIDLAVVRSAREILLRHNGSV</sequence>
<dbReference type="RefSeq" id="WP_344085024.1">
    <property type="nucleotide sequence ID" value="NZ_BAAALS010000024.1"/>
</dbReference>
<feature type="domain" description="HpcH/HpaI aldolase/citrate lyase" evidence="4">
    <location>
        <begin position="5"/>
        <end position="219"/>
    </location>
</feature>
<dbReference type="PIRSF" id="PIRSF015582">
    <property type="entry name" value="Cit_lyase_B"/>
    <property type="match status" value="1"/>
</dbReference>
<evidence type="ECO:0000313" key="6">
    <source>
        <dbReference type="Proteomes" id="UP001500655"/>
    </source>
</evidence>
<organism evidence="5 6">
    <name type="scientific">Luedemannella helvata</name>
    <dbReference type="NCBI Taxonomy" id="349315"/>
    <lineage>
        <taxon>Bacteria</taxon>
        <taxon>Bacillati</taxon>
        <taxon>Actinomycetota</taxon>
        <taxon>Actinomycetes</taxon>
        <taxon>Micromonosporales</taxon>
        <taxon>Micromonosporaceae</taxon>
        <taxon>Luedemannella</taxon>
    </lineage>
</organism>
<gene>
    <name evidence="5" type="ORF">GCM10009681_43470</name>
</gene>
<comment type="caution">
    <text evidence="5">The sequence shown here is derived from an EMBL/GenBank/DDBJ whole genome shotgun (WGS) entry which is preliminary data.</text>
</comment>
<name>A0ABN2KXQ2_9ACTN</name>
<dbReference type="GO" id="GO:0016829">
    <property type="term" value="F:lyase activity"/>
    <property type="evidence" value="ECO:0007669"/>
    <property type="project" value="UniProtKB-KW"/>
</dbReference>
<comment type="cofactor">
    <cofactor evidence="1">
        <name>Mg(2+)</name>
        <dbReference type="ChEBI" id="CHEBI:18420"/>
    </cofactor>
</comment>
<dbReference type="PANTHER" id="PTHR32308:SF10">
    <property type="entry name" value="CITRATE LYASE SUBUNIT BETA"/>
    <property type="match status" value="1"/>
</dbReference>
<dbReference type="SUPFAM" id="SSF51621">
    <property type="entry name" value="Phosphoenolpyruvate/pyruvate domain"/>
    <property type="match status" value="1"/>
</dbReference>
<dbReference type="InterPro" id="IPR040442">
    <property type="entry name" value="Pyrv_kinase-like_dom_sf"/>
</dbReference>
<keyword evidence="2" id="KW-0479">Metal-binding</keyword>
<dbReference type="InterPro" id="IPR015813">
    <property type="entry name" value="Pyrv/PenolPyrv_kinase-like_dom"/>
</dbReference>